<gene>
    <name evidence="11" type="primary">ydjA_2</name>
    <name evidence="11" type="ORF">Tsedi_00776</name>
</gene>
<evidence type="ECO:0000256" key="3">
    <source>
        <dbReference type="ARBA" id="ARBA00022643"/>
    </source>
</evidence>
<evidence type="ECO:0000256" key="6">
    <source>
        <dbReference type="ARBA" id="ARBA00023027"/>
    </source>
</evidence>
<evidence type="ECO:0000256" key="7">
    <source>
        <dbReference type="PIRNR" id="PIRNR000232"/>
    </source>
</evidence>
<keyword evidence="4 7" id="KW-0521">NADP</keyword>
<keyword evidence="6 7" id="KW-0520">NAD</keyword>
<keyword evidence="3 7" id="KW-0288">FMN</keyword>
<evidence type="ECO:0000313" key="12">
    <source>
        <dbReference type="Proteomes" id="UP000320225"/>
    </source>
</evidence>
<dbReference type="Proteomes" id="UP000320225">
    <property type="component" value="Unassembled WGS sequence"/>
</dbReference>
<name>A0A554WSC8_9BURK</name>
<evidence type="ECO:0000259" key="10">
    <source>
        <dbReference type="Pfam" id="PF00881"/>
    </source>
</evidence>
<dbReference type="PANTHER" id="PTHR43821:SF1">
    <property type="entry name" value="NAD(P)H NITROREDUCTASE YDJA-RELATED"/>
    <property type="match status" value="1"/>
</dbReference>
<keyword evidence="2 7" id="KW-0285">Flavoprotein</keyword>
<feature type="region of interest" description="Disordered" evidence="9">
    <location>
        <begin position="189"/>
        <end position="208"/>
    </location>
</feature>
<dbReference type="PIRSF" id="PIRSF000232">
    <property type="entry name" value="YdjA"/>
    <property type="match status" value="1"/>
</dbReference>
<feature type="binding site" evidence="8">
    <location>
        <position position="58"/>
    </location>
    <ligand>
        <name>FMN</name>
        <dbReference type="ChEBI" id="CHEBI:58210"/>
        <note>ligand shared between dimeric partners</note>
    </ligand>
</feature>
<dbReference type="InterPro" id="IPR000415">
    <property type="entry name" value="Nitroreductase-like"/>
</dbReference>
<dbReference type="Pfam" id="PF00881">
    <property type="entry name" value="Nitroreductase"/>
    <property type="match status" value="1"/>
</dbReference>
<proteinExistence type="inferred from homology"/>
<comment type="caution">
    <text evidence="11">The sequence shown here is derived from an EMBL/GenBank/DDBJ whole genome shotgun (WGS) entry which is preliminary data.</text>
</comment>
<evidence type="ECO:0000256" key="4">
    <source>
        <dbReference type="ARBA" id="ARBA00022857"/>
    </source>
</evidence>
<evidence type="ECO:0000256" key="5">
    <source>
        <dbReference type="ARBA" id="ARBA00023002"/>
    </source>
</evidence>
<dbReference type="InterPro" id="IPR052530">
    <property type="entry name" value="NAD(P)H_nitroreductase"/>
</dbReference>
<dbReference type="SUPFAM" id="SSF55469">
    <property type="entry name" value="FMN-dependent nitroreductase-like"/>
    <property type="match status" value="1"/>
</dbReference>
<dbReference type="RefSeq" id="WP_143893808.1">
    <property type="nucleotide sequence ID" value="NZ_VJND01000003.1"/>
</dbReference>
<organism evidence="11 12">
    <name type="scientific">Tepidimonas sediminis</name>
    <dbReference type="NCBI Taxonomy" id="2588941"/>
    <lineage>
        <taxon>Bacteria</taxon>
        <taxon>Pseudomonadati</taxon>
        <taxon>Pseudomonadota</taxon>
        <taxon>Betaproteobacteria</taxon>
        <taxon>Burkholderiales</taxon>
        <taxon>Tepidimonas</taxon>
    </lineage>
</organism>
<accession>A0A554WSC8</accession>
<comment type="similarity">
    <text evidence="1 7">Belongs to the nitroreductase family.</text>
</comment>
<dbReference type="GO" id="GO:0016491">
    <property type="term" value="F:oxidoreductase activity"/>
    <property type="evidence" value="ECO:0007669"/>
    <property type="project" value="UniProtKB-UniRule"/>
</dbReference>
<evidence type="ECO:0000256" key="8">
    <source>
        <dbReference type="PIRSR" id="PIRSR000232-1"/>
    </source>
</evidence>
<comment type="cofactor">
    <cofactor evidence="8">
        <name>FMN</name>
        <dbReference type="ChEBI" id="CHEBI:58210"/>
    </cofactor>
    <text evidence="8">Binds 1 FMN per subunit.</text>
</comment>
<dbReference type="EC" id="1.-.-.-" evidence="7"/>
<keyword evidence="5 7" id="KW-0560">Oxidoreductase</keyword>
<evidence type="ECO:0000313" key="11">
    <source>
        <dbReference type="EMBL" id="TSE26475.1"/>
    </source>
</evidence>
<sequence>MATAPVTATPAGHPDAAAWALQWITERRTVLPKRLVAPGPTHAQIEQLLAAAAAAPDHRQLVPWRFIEIPASARAALSEVFAEALRKRDAGALDEELARARQKALRAPLLWLLVVDTGPRDPDVPLHERLIGAGCAVQNVLLMATAMGYGSALTSGKALGSAVLRQAFALGATDLPVCFVNVGTVHEAGRAPRRPEPSQLLSRWSPDG</sequence>
<protein>
    <recommendedName>
        <fullName evidence="7">Putative NAD(P)H nitroreductase</fullName>
        <ecNumber evidence="7">1.-.-.-</ecNumber>
    </recommendedName>
</protein>
<dbReference type="CDD" id="cd02135">
    <property type="entry name" value="YdjA-like"/>
    <property type="match status" value="1"/>
</dbReference>
<dbReference type="InterPro" id="IPR026021">
    <property type="entry name" value="YdjA-like"/>
</dbReference>
<feature type="binding site" description="in other chain" evidence="8">
    <location>
        <begin position="153"/>
        <end position="155"/>
    </location>
    <ligand>
        <name>FMN</name>
        <dbReference type="ChEBI" id="CHEBI:58210"/>
        <note>ligand shared between dimeric partners</note>
    </ligand>
</feature>
<keyword evidence="12" id="KW-1185">Reference proteome</keyword>
<evidence type="ECO:0000256" key="2">
    <source>
        <dbReference type="ARBA" id="ARBA00022630"/>
    </source>
</evidence>
<dbReference type="EMBL" id="VJND01000003">
    <property type="protein sequence ID" value="TSE26475.1"/>
    <property type="molecule type" value="Genomic_DNA"/>
</dbReference>
<dbReference type="Gene3D" id="3.40.109.10">
    <property type="entry name" value="NADH Oxidase"/>
    <property type="match status" value="1"/>
</dbReference>
<evidence type="ECO:0000256" key="1">
    <source>
        <dbReference type="ARBA" id="ARBA00007118"/>
    </source>
</evidence>
<dbReference type="AlphaFoldDB" id="A0A554WSC8"/>
<feature type="domain" description="Nitroreductase" evidence="10">
    <location>
        <begin position="24"/>
        <end position="183"/>
    </location>
</feature>
<dbReference type="InterPro" id="IPR029479">
    <property type="entry name" value="Nitroreductase"/>
</dbReference>
<evidence type="ECO:0000256" key="9">
    <source>
        <dbReference type="SAM" id="MobiDB-lite"/>
    </source>
</evidence>
<dbReference type="PANTHER" id="PTHR43821">
    <property type="entry name" value="NAD(P)H NITROREDUCTASE YDJA-RELATED"/>
    <property type="match status" value="1"/>
</dbReference>
<reference evidence="11 12" key="1">
    <citation type="submission" date="2019-07" db="EMBL/GenBank/DDBJ databases">
        <title>Tepidimonas sediminis YIM 72259 draft genome.</title>
        <authorList>
            <person name="Da Costa M.S."/>
            <person name="Froufe H.J.C."/>
            <person name="Egas C."/>
            <person name="Albuquerque L."/>
        </authorList>
    </citation>
    <scope>NUCLEOTIDE SEQUENCE [LARGE SCALE GENOMIC DNA]</scope>
    <source>
        <strain evidence="11 12">YIM 72259</strain>
    </source>
</reference>
<feature type="binding site" description="in other chain" evidence="8">
    <location>
        <begin position="27"/>
        <end position="29"/>
    </location>
    <ligand>
        <name>FMN</name>
        <dbReference type="ChEBI" id="CHEBI:58210"/>
        <note>ligand shared between dimeric partners</note>
    </ligand>
</feature>
<dbReference type="OrthoDB" id="9804207at2"/>